<evidence type="ECO:0000313" key="9">
    <source>
        <dbReference type="Proteomes" id="UP000192511"/>
    </source>
</evidence>
<dbReference type="AlphaFoldDB" id="A0AAX0WPG8"/>
<keyword evidence="7" id="KW-0998">Cell outer membrane</keyword>
<evidence type="ECO:0000256" key="3">
    <source>
        <dbReference type="ARBA" id="ARBA00022448"/>
    </source>
</evidence>
<sequence length="474" mass="51921">MLCLRISVMLLNSITLRKHMALIIVTSALSTSLCAGSVPISYSKAIRLALANNPKIHAANASIEAAAGASKQADSMSWPQLGLEVSGARTDNPMSVFGYKLSQGNASFADFGANEYTGLNTLYTKPQALNHPGYYSNLDTAFKLSVPIYSGGRIKAQQAQMRALVASAQRGNQQAQNQLAYEVYASYERVLIANQLVRVAQQQVARARAFLSTTKALKKQSITLESDVLMAEAYLNSSLIGLSNAKIQTEDELDGFRTLLGAPGSSFVPRQHMNLTTKIKLNTSLINHALKDNPSIKALKARLHAEKAAIAASQALYKPQVSMQLRHDWNGNTIGSGLPSDTIALGANWTLFSAGERAGAVRVASANAKKVQFELDEQRNQLRLQLKKIQRAEQQTLYEVHLSRQSAEKENAVIQKLKQRFGRGLVPLSALLESQMKLTQTRAQELQALHQLRIHQAHWLMLSNQLIPITIKNA</sequence>
<dbReference type="InterPro" id="IPR051906">
    <property type="entry name" value="TolC-like"/>
</dbReference>
<dbReference type="EMBL" id="NBTX02000004">
    <property type="protein sequence ID" value="PNL60403.1"/>
    <property type="molecule type" value="Genomic_DNA"/>
</dbReference>
<keyword evidence="6" id="KW-0472">Membrane</keyword>
<comment type="subcellular location">
    <subcellularLocation>
        <location evidence="1">Cell outer membrane</location>
    </subcellularLocation>
</comment>
<comment type="caution">
    <text evidence="8">The sequence shown here is derived from an EMBL/GenBank/DDBJ whole genome shotgun (WGS) entry which is preliminary data.</text>
</comment>
<dbReference type="Proteomes" id="UP000192511">
    <property type="component" value="Unassembled WGS sequence"/>
</dbReference>
<gene>
    <name evidence="8" type="ORF">A6J39_003800</name>
</gene>
<evidence type="ECO:0000256" key="2">
    <source>
        <dbReference type="ARBA" id="ARBA00007613"/>
    </source>
</evidence>
<accession>A0AAX0WPG8</accession>
<dbReference type="Pfam" id="PF02321">
    <property type="entry name" value="OEP"/>
    <property type="match status" value="2"/>
</dbReference>
<dbReference type="Gene3D" id="1.20.1600.10">
    <property type="entry name" value="Outer membrane efflux proteins (OEP)"/>
    <property type="match status" value="1"/>
</dbReference>
<keyword evidence="3" id="KW-0813">Transport</keyword>
<evidence type="ECO:0000256" key="5">
    <source>
        <dbReference type="ARBA" id="ARBA00022692"/>
    </source>
</evidence>
<reference evidence="8" key="1">
    <citation type="submission" date="2017-12" db="EMBL/GenBank/DDBJ databases">
        <title>FDA dAtabase for Regulatory Grade micrObial Sequences (FDA-ARGOS): Supporting development and validation of Infectious Disease Dx tests.</title>
        <authorList>
            <person name="Kerrigan L."/>
            <person name="Tallon L.J."/>
            <person name="Sadzewicz L."/>
            <person name="Sengamalay N."/>
            <person name="Ott S."/>
            <person name="Godinez A."/>
            <person name="Nagaraj S."/>
            <person name="Vavikolanu K."/>
            <person name="Vyas G."/>
            <person name="Nadendla S."/>
            <person name="Aluvathingal J."/>
            <person name="Sichtig H."/>
        </authorList>
    </citation>
    <scope>NUCLEOTIDE SEQUENCE [LARGE SCALE GENOMIC DNA]</scope>
    <source>
        <strain evidence="8">FDAARGOS_200</strain>
    </source>
</reference>
<proteinExistence type="inferred from homology"/>
<keyword evidence="4" id="KW-1134">Transmembrane beta strand</keyword>
<dbReference type="GO" id="GO:0015288">
    <property type="term" value="F:porin activity"/>
    <property type="evidence" value="ECO:0007669"/>
    <property type="project" value="TreeGrafter"/>
</dbReference>
<keyword evidence="5" id="KW-0812">Transmembrane</keyword>
<evidence type="ECO:0000256" key="7">
    <source>
        <dbReference type="ARBA" id="ARBA00023237"/>
    </source>
</evidence>
<dbReference type="PANTHER" id="PTHR30026">
    <property type="entry name" value="OUTER MEMBRANE PROTEIN TOLC"/>
    <property type="match status" value="1"/>
</dbReference>
<evidence type="ECO:0000256" key="4">
    <source>
        <dbReference type="ARBA" id="ARBA00022452"/>
    </source>
</evidence>
<evidence type="ECO:0000256" key="6">
    <source>
        <dbReference type="ARBA" id="ARBA00023136"/>
    </source>
</evidence>
<organism evidence="8 9">
    <name type="scientific">Legionella anisa</name>
    <dbReference type="NCBI Taxonomy" id="28082"/>
    <lineage>
        <taxon>Bacteria</taxon>
        <taxon>Pseudomonadati</taxon>
        <taxon>Pseudomonadota</taxon>
        <taxon>Gammaproteobacteria</taxon>
        <taxon>Legionellales</taxon>
        <taxon>Legionellaceae</taxon>
        <taxon>Legionella</taxon>
    </lineage>
</organism>
<comment type="similarity">
    <text evidence="2">Belongs to the outer membrane factor (OMF) (TC 1.B.17) family.</text>
</comment>
<dbReference type="GO" id="GO:1990281">
    <property type="term" value="C:efflux pump complex"/>
    <property type="evidence" value="ECO:0007669"/>
    <property type="project" value="TreeGrafter"/>
</dbReference>
<dbReference type="PANTHER" id="PTHR30026:SF20">
    <property type="entry name" value="OUTER MEMBRANE PROTEIN TOLC"/>
    <property type="match status" value="1"/>
</dbReference>
<evidence type="ECO:0000313" key="8">
    <source>
        <dbReference type="EMBL" id="PNL60403.1"/>
    </source>
</evidence>
<dbReference type="InterPro" id="IPR003423">
    <property type="entry name" value="OMP_efflux"/>
</dbReference>
<protein>
    <submittedName>
        <fullName evidence="8">TolC family protein</fullName>
    </submittedName>
</protein>
<dbReference type="GO" id="GO:0015562">
    <property type="term" value="F:efflux transmembrane transporter activity"/>
    <property type="evidence" value="ECO:0007669"/>
    <property type="project" value="InterPro"/>
</dbReference>
<name>A0AAX0WPG8_9GAMM</name>
<keyword evidence="9" id="KW-1185">Reference proteome</keyword>
<dbReference type="SUPFAM" id="SSF56954">
    <property type="entry name" value="Outer membrane efflux proteins (OEP)"/>
    <property type="match status" value="1"/>
</dbReference>
<dbReference type="GO" id="GO:0009279">
    <property type="term" value="C:cell outer membrane"/>
    <property type="evidence" value="ECO:0007669"/>
    <property type="project" value="UniProtKB-SubCell"/>
</dbReference>
<evidence type="ECO:0000256" key="1">
    <source>
        <dbReference type="ARBA" id="ARBA00004442"/>
    </source>
</evidence>